<evidence type="ECO:0000313" key="3">
    <source>
        <dbReference type="Proteomes" id="UP000431401"/>
    </source>
</evidence>
<dbReference type="Pfam" id="PF01402">
    <property type="entry name" value="RHH_1"/>
    <property type="match status" value="1"/>
</dbReference>
<accession>A0A7K0DS37</accession>
<keyword evidence="3" id="KW-1185">Reference proteome</keyword>
<protein>
    <recommendedName>
        <fullName evidence="1">Ribbon-helix-helix protein CopG domain-containing protein</fullName>
    </recommendedName>
</protein>
<name>A0A7K0DS37_9NOCA</name>
<dbReference type="AlphaFoldDB" id="A0A7K0DS37"/>
<dbReference type="CDD" id="cd21631">
    <property type="entry name" value="RHH_CopG_NikR-like"/>
    <property type="match status" value="1"/>
</dbReference>
<evidence type="ECO:0000313" key="2">
    <source>
        <dbReference type="EMBL" id="MQY27634.1"/>
    </source>
</evidence>
<dbReference type="RefSeq" id="WP_153342827.1">
    <property type="nucleotide sequence ID" value="NZ_WEGI01000006.1"/>
</dbReference>
<organism evidence="2 3">
    <name type="scientific">Nocardia aurantia</name>
    <dbReference type="NCBI Taxonomy" id="2585199"/>
    <lineage>
        <taxon>Bacteria</taxon>
        <taxon>Bacillati</taxon>
        <taxon>Actinomycetota</taxon>
        <taxon>Actinomycetes</taxon>
        <taxon>Mycobacteriales</taxon>
        <taxon>Nocardiaceae</taxon>
        <taxon>Nocardia</taxon>
    </lineage>
</organism>
<feature type="domain" description="Ribbon-helix-helix protein CopG" evidence="1">
    <location>
        <begin position="4"/>
        <end position="38"/>
    </location>
</feature>
<dbReference type="OrthoDB" id="4566005at2"/>
<sequence>MVMKKTTVMVDEEDLALLKQAAAREGRSESEYLREAFHLVAQRARRWSEDWDIPVVDFGRPISAEEVHQTVTDVISERHTRPARE</sequence>
<proteinExistence type="predicted"/>
<dbReference type="GO" id="GO:0006355">
    <property type="term" value="P:regulation of DNA-templated transcription"/>
    <property type="evidence" value="ECO:0007669"/>
    <property type="project" value="InterPro"/>
</dbReference>
<comment type="caution">
    <text evidence="2">The sequence shown here is derived from an EMBL/GenBank/DDBJ whole genome shotgun (WGS) entry which is preliminary data.</text>
</comment>
<evidence type="ECO:0000259" key="1">
    <source>
        <dbReference type="Pfam" id="PF01402"/>
    </source>
</evidence>
<dbReference type="EMBL" id="WEGI01000006">
    <property type="protein sequence ID" value="MQY27634.1"/>
    <property type="molecule type" value="Genomic_DNA"/>
</dbReference>
<dbReference type="Proteomes" id="UP000431401">
    <property type="component" value="Unassembled WGS sequence"/>
</dbReference>
<dbReference type="InterPro" id="IPR002145">
    <property type="entry name" value="CopG"/>
</dbReference>
<reference evidence="2 3" key="1">
    <citation type="submission" date="2019-10" db="EMBL/GenBank/DDBJ databases">
        <title>Nocardia macrotermitis sp. nov. and Nocardia aurantia sp. nov., isolated from the gut of fungus growing-termite Macrotermes natalensis.</title>
        <authorList>
            <person name="Benndorf R."/>
            <person name="Schwitalla J."/>
            <person name="Martin K."/>
            <person name="De Beer W."/>
            <person name="Kaster A.-K."/>
            <person name="Vollmers J."/>
            <person name="Poulsen M."/>
            <person name="Beemelmanns C."/>
        </authorList>
    </citation>
    <scope>NUCLEOTIDE SEQUENCE [LARGE SCALE GENOMIC DNA]</scope>
    <source>
        <strain evidence="2 3">RB56</strain>
    </source>
</reference>
<gene>
    <name evidence="2" type="ORF">NRB56_32170</name>
</gene>